<evidence type="ECO:0000256" key="7">
    <source>
        <dbReference type="PIRSR" id="PIRSR600223-1"/>
    </source>
</evidence>
<keyword evidence="4 8" id="KW-0496">Mitochondrion</keyword>
<dbReference type="Pfam" id="PF10502">
    <property type="entry name" value="Peptidase_S26"/>
    <property type="match status" value="1"/>
</dbReference>
<feature type="active site" evidence="7">
    <location>
        <position position="95"/>
    </location>
</feature>
<evidence type="ECO:0000256" key="6">
    <source>
        <dbReference type="ARBA" id="ARBA00038445"/>
    </source>
</evidence>
<dbReference type="Gene3D" id="2.10.109.10">
    <property type="entry name" value="Umud Fragment, subunit A"/>
    <property type="match status" value="1"/>
</dbReference>
<keyword evidence="5" id="KW-0472">Membrane</keyword>
<dbReference type="CDD" id="cd06530">
    <property type="entry name" value="S26_SPase_I"/>
    <property type="match status" value="1"/>
</dbReference>
<keyword evidence="8" id="KW-0645">Protease</keyword>
<dbReference type="GO" id="GO:0042720">
    <property type="term" value="C:mitochondrial inner membrane peptidase complex"/>
    <property type="evidence" value="ECO:0007669"/>
    <property type="project" value="TreeGrafter"/>
</dbReference>
<dbReference type="InterPro" id="IPR052064">
    <property type="entry name" value="Mito_IMP1_subunit"/>
</dbReference>
<dbReference type="SUPFAM" id="SSF51306">
    <property type="entry name" value="LexA/Signal peptidase"/>
    <property type="match status" value="1"/>
</dbReference>
<dbReference type="GO" id="GO:0006627">
    <property type="term" value="P:protein processing involved in protein targeting to mitochondrion"/>
    <property type="evidence" value="ECO:0007669"/>
    <property type="project" value="TreeGrafter"/>
</dbReference>
<name>A0AA97NZC1_PYRO3</name>
<dbReference type="GO" id="GO:0004252">
    <property type="term" value="F:serine-type endopeptidase activity"/>
    <property type="evidence" value="ECO:0007669"/>
    <property type="project" value="InterPro"/>
</dbReference>
<comment type="similarity">
    <text evidence="6">Belongs to the peptidase S26 family. IMP1 subfamily.</text>
</comment>
<evidence type="ECO:0000256" key="4">
    <source>
        <dbReference type="ARBA" id="ARBA00023128"/>
    </source>
</evidence>
<dbReference type="AlphaFoldDB" id="A0AA97NZC1"/>
<organism evidence="10">
    <name type="scientific">Pyricularia oryzae (strain Y34)</name>
    <name type="common">Rice blast fungus</name>
    <name type="synonym">Magnaporthe oryzae</name>
    <dbReference type="NCBI Taxonomy" id="1143189"/>
    <lineage>
        <taxon>Eukaryota</taxon>
        <taxon>Fungi</taxon>
        <taxon>Dikarya</taxon>
        <taxon>Ascomycota</taxon>
        <taxon>Pezizomycotina</taxon>
        <taxon>Sordariomycetes</taxon>
        <taxon>Sordariomycetidae</taxon>
        <taxon>Magnaporthales</taxon>
        <taxon>Pyriculariaceae</taxon>
        <taxon>Pyricularia</taxon>
    </lineage>
</organism>
<evidence type="ECO:0000256" key="3">
    <source>
        <dbReference type="ARBA" id="ARBA00022801"/>
    </source>
</evidence>
<dbReference type="PANTHER" id="PTHR12383:SF16">
    <property type="entry name" value="MITOCHONDRIAL INNER MEMBRANE PROTEASE SUBUNIT 1"/>
    <property type="match status" value="1"/>
</dbReference>
<accession>A0AA97NZC1</accession>
<dbReference type="PROSITE" id="PS00760">
    <property type="entry name" value="SPASE_I_2"/>
    <property type="match status" value="1"/>
</dbReference>
<dbReference type="InterPro" id="IPR019757">
    <property type="entry name" value="Pept_S26A_signal_pept_1_Lys-AS"/>
</dbReference>
<evidence type="ECO:0000256" key="5">
    <source>
        <dbReference type="ARBA" id="ARBA00023136"/>
    </source>
</evidence>
<feature type="domain" description="Peptidase S26" evidence="9">
    <location>
        <begin position="46"/>
        <end position="172"/>
    </location>
</feature>
<dbReference type="InterPro" id="IPR000223">
    <property type="entry name" value="Pept_S26A_signal_pept_1"/>
</dbReference>
<keyword evidence="3 8" id="KW-0378">Hydrolase</keyword>
<reference evidence="10" key="1">
    <citation type="journal article" date="2012" name="PLoS Genet.">
        <title>Comparative analysis of the genomes of two field isolates of the rice blast fungus Magnaporthe oryzae.</title>
        <authorList>
            <person name="Xue M."/>
            <person name="Yang J."/>
            <person name="Li Z."/>
            <person name="Hu S."/>
            <person name="Yao N."/>
            <person name="Dean R.A."/>
            <person name="Zhao W."/>
            <person name="Shen M."/>
            <person name="Zhang H."/>
            <person name="Li C."/>
            <person name="Liu L."/>
            <person name="Cao L."/>
            <person name="Xu X."/>
            <person name="Xing Y."/>
            <person name="Hsiang T."/>
            <person name="Zhang Z."/>
            <person name="Xu J.R."/>
            <person name="Peng Y.L."/>
        </authorList>
    </citation>
    <scope>NUCLEOTIDE SEQUENCE</scope>
    <source>
        <strain evidence="10">Y34</strain>
    </source>
</reference>
<gene>
    <name evidence="10" type="ORF">OOU_Y34scaffold00514g80</name>
</gene>
<dbReference type="PANTHER" id="PTHR12383">
    <property type="entry name" value="PROTEASE FAMILY S26 MITOCHONDRIAL INNER MEMBRANE PROTEASE-RELATED"/>
    <property type="match status" value="1"/>
</dbReference>
<sequence>MTSFSSRFLGRLSGSSTFFPIKPTIWVLKTFALFHVFFYNGYSYSATWGPSMLPTFEVVGEAAVINRTYRRGRNIGVGDVVAYDIPVEKKDTGMKRVIGMPGDYVLINSPESGSSEMIQNWGKRFLTIELLPIQVPPGHCWLVGDNIPASRDSRHYGPVPLALIHGKVVGKWFPWKRFKNGLQKVSESD</sequence>
<proteinExistence type="inferred from homology"/>
<dbReference type="InterPro" id="IPR036286">
    <property type="entry name" value="LexA/Signal_pep-like_sf"/>
</dbReference>
<evidence type="ECO:0000256" key="1">
    <source>
        <dbReference type="ARBA" id="ARBA00004273"/>
    </source>
</evidence>
<protein>
    <recommendedName>
        <fullName evidence="8">Mitochondrial inner membrane protease subunit</fullName>
        <ecNumber evidence="8">3.4.21.-</ecNumber>
    </recommendedName>
</protein>
<dbReference type="EC" id="3.4.21.-" evidence="8"/>
<dbReference type="EMBL" id="JH793994">
    <property type="protein sequence ID" value="ELQ39163.1"/>
    <property type="molecule type" value="Genomic_DNA"/>
</dbReference>
<dbReference type="GO" id="GO:0006465">
    <property type="term" value="P:signal peptide processing"/>
    <property type="evidence" value="ECO:0007669"/>
    <property type="project" value="InterPro"/>
</dbReference>
<evidence type="ECO:0000256" key="8">
    <source>
        <dbReference type="RuleBase" id="RU362041"/>
    </source>
</evidence>
<evidence type="ECO:0000256" key="2">
    <source>
        <dbReference type="ARBA" id="ARBA00022792"/>
    </source>
</evidence>
<comment type="subcellular location">
    <subcellularLocation>
        <location evidence="1 8">Mitochondrion inner membrane</location>
    </subcellularLocation>
</comment>
<keyword evidence="2 8" id="KW-0999">Mitochondrion inner membrane</keyword>
<feature type="active site" evidence="7">
    <location>
        <position position="51"/>
    </location>
</feature>
<evidence type="ECO:0000313" key="10">
    <source>
        <dbReference type="EMBL" id="ELQ39163.1"/>
    </source>
</evidence>
<dbReference type="PRINTS" id="PR00727">
    <property type="entry name" value="LEADERPTASE"/>
</dbReference>
<evidence type="ECO:0000259" key="9">
    <source>
        <dbReference type="Pfam" id="PF10502"/>
    </source>
</evidence>
<dbReference type="Proteomes" id="UP000011086">
    <property type="component" value="Unassembled WGS sequence"/>
</dbReference>
<dbReference type="NCBIfam" id="TIGR02227">
    <property type="entry name" value="sigpep_I_bact"/>
    <property type="match status" value="1"/>
</dbReference>
<dbReference type="InterPro" id="IPR019533">
    <property type="entry name" value="Peptidase_S26"/>
</dbReference>